<evidence type="ECO:0000313" key="2">
    <source>
        <dbReference type="Proteomes" id="UP000308730"/>
    </source>
</evidence>
<gene>
    <name evidence="1" type="ORF">EUX98_g1287</name>
</gene>
<evidence type="ECO:0000313" key="1">
    <source>
        <dbReference type="EMBL" id="THH32879.1"/>
    </source>
</evidence>
<reference evidence="1 2" key="1">
    <citation type="submission" date="2019-02" db="EMBL/GenBank/DDBJ databases">
        <title>Genome sequencing of the rare red list fungi Antrodiella citrinella (Flaviporus citrinellus).</title>
        <authorList>
            <person name="Buettner E."/>
            <person name="Kellner H."/>
        </authorList>
    </citation>
    <scope>NUCLEOTIDE SEQUENCE [LARGE SCALE GENOMIC DNA]</scope>
    <source>
        <strain evidence="1 2">DSM 108506</strain>
    </source>
</reference>
<dbReference type="AlphaFoldDB" id="A0A4S4N1T0"/>
<dbReference type="PANTHER" id="PTHR37471">
    <property type="entry name" value="UNNAMED PRODUCT"/>
    <property type="match status" value="1"/>
</dbReference>
<name>A0A4S4N1T0_9APHY</name>
<organism evidence="1 2">
    <name type="scientific">Antrodiella citrinella</name>
    <dbReference type="NCBI Taxonomy" id="2447956"/>
    <lineage>
        <taxon>Eukaryota</taxon>
        <taxon>Fungi</taxon>
        <taxon>Dikarya</taxon>
        <taxon>Basidiomycota</taxon>
        <taxon>Agaricomycotina</taxon>
        <taxon>Agaricomycetes</taxon>
        <taxon>Polyporales</taxon>
        <taxon>Steccherinaceae</taxon>
        <taxon>Antrodiella</taxon>
    </lineage>
</organism>
<accession>A0A4S4N1T0</accession>
<keyword evidence="2" id="KW-1185">Reference proteome</keyword>
<dbReference type="InterPro" id="IPR029058">
    <property type="entry name" value="AB_hydrolase_fold"/>
</dbReference>
<dbReference type="Proteomes" id="UP000308730">
    <property type="component" value="Unassembled WGS sequence"/>
</dbReference>
<sequence>MFENEPDRPFLVPLFPHVSQEIFHPRFLKPIGRHESTKCIGGLLKELGWVENVEVEAKSAGHDGENADEKNVSENPASGVTMLSHSNGTFIHCWLLKAHPEMITRSCFVDPVVFCQWEGDLCYNFCYRPCSTGLELIIKYFVGMELGVAYYIQRHFCWSSNTLWFEEIPNGHDPLKAKFIIGGKDAIVNGPRVCRYLQSHGVNEGLYYDPEGRHGQALLTTDQAFTEVVAWLRGQTTNPTTTTSS</sequence>
<comment type="caution">
    <text evidence="1">The sequence shown here is derived from an EMBL/GenBank/DDBJ whole genome shotgun (WGS) entry which is preliminary data.</text>
</comment>
<protein>
    <submittedName>
        <fullName evidence="1">Uncharacterized protein</fullName>
    </submittedName>
</protein>
<dbReference type="OrthoDB" id="6431331at2759"/>
<dbReference type="SUPFAM" id="SSF53474">
    <property type="entry name" value="alpha/beta-Hydrolases"/>
    <property type="match status" value="1"/>
</dbReference>
<proteinExistence type="predicted"/>
<dbReference type="EMBL" id="SGPM01000013">
    <property type="protein sequence ID" value="THH32879.1"/>
    <property type="molecule type" value="Genomic_DNA"/>
</dbReference>
<dbReference type="PANTHER" id="PTHR37471:SF1">
    <property type="entry name" value="AB HYDROLASE-1 DOMAIN-CONTAINING PROTEIN"/>
    <property type="match status" value="1"/>
</dbReference>